<dbReference type="GeneID" id="56032738"/>
<dbReference type="AlphaFoldDB" id="A0A7D5GMA4"/>
<proteinExistence type="predicted"/>
<name>A0A7D5GMA4_9EURY</name>
<accession>A0A7D5GMA4</accession>
<dbReference type="EMBL" id="CP058601">
    <property type="protein sequence ID" value="QLG48353.1"/>
    <property type="molecule type" value="Genomic_DNA"/>
</dbReference>
<protein>
    <submittedName>
        <fullName evidence="1">Uncharacterized protein</fullName>
    </submittedName>
</protein>
<evidence type="ECO:0000313" key="2">
    <source>
        <dbReference type="Proteomes" id="UP000509241"/>
    </source>
</evidence>
<gene>
    <name evidence="1" type="ORF">HYG82_05565</name>
</gene>
<dbReference type="KEGG" id="haly:HYG82_05565"/>
<sequence>MANIVDGLIATIIEIDVFGSVSRSIRHFVVTEGVPSVDDDSHQSPIFHDW</sequence>
<dbReference type="RefSeq" id="WP_179260092.1">
    <property type="nucleotide sequence ID" value="NZ_CP058601.1"/>
</dbReference>
<keyword evidence="2" id="KW-1185">Reference proteome</keyword>
<evidence type="ECO:0000313" key="1">
    <source>
        <dbReference type="EMBL" id="QLG48353.1"/>
    </source>
</evidence>
<dbReference type="Proteomes" id="UP000509241">
    <property type="component" value="Chromosome"/>
</dbReference>
<organism evidence="1 2">
    <name type="scientific">Natrinema halophilum</name>
    <dbReference type="NCBI Taxonomy" id="1699371"/>
    <lineage>
        <taxon>Archaea</taxon>
        <taxon>Methanobacteriati</taxon>
        <taxon>Methanobacteriota</taxon>
        <taxon>Stenosarchaea group</taxon>
        <taxon>Halobacteria</taxon>
        <taxon>Halobacteriales</taxon>
        <taxon>Natrialbaceae</taxon>
        <taxon>Natrinema</taxon>
    </lineage>
</organism>
<reference evidence="1 2" key="1">
    <citation type="submission" date="2020-07" db="EMBL/GenBank/DDBJ databases">
        <authorList>
            <person name="Cui H."/>
        </authorList>
    </citation>
    <scope>NUCLEOTIDE SEQUENCE [LARGE SCALE GENOMIC DNA]</scope>
    <source>
        <strain evidence="1 2">YPL8</strain>
    </source>
</reference>